<accession>A0A426QJ43</accession>
<keyword evidence="1" id="KW-1133">Transmembrane helix</keyword>
<keyword evidence="4" id="KW-1185">Reference proteome</keyword>
<keyword evidence="2" id="KW-0732">Signal</keyword>
<dbReference type="Proteomes" id="UP000287798">
    <property type="component" value="Unassembled WGS sequence"/>
</dbReference>
<dbReference type="RefSeq" id="WP_125181102.1">
    <property type="nucleotide sequence ID" value="NZ_QZMU01000001.1"/>
</dbReference>
<evidence type="ECO:0000256" key="1">
    <source>
        <dbReference type="SAM" id="Phobius"/>
    </source>
</evidence>
<dbReference type="AlphaFoldDB" id="A0A426QJ43"/>
<evidence type="ECO:0000256" key="2">
    <source>
        <dbReference type="SAM" id="SignalP"/>
    </source>
</evidence>
<proteinExistence type="predicted"/>
<feature type="chain" id="PRO_5019434711" evidence="2">
    <location>
        <begin position="24"/>
        <end position="80"/>
    </location>
</feature>
<dbReference type="EMBL" id="QZMU01000001">
    <property type="protein sequence ID" value="RRQ21760.1"/>
    <property type="molecule type" value="Genomic_DNA"/>
</dbReference>
<keyword evidence="1" id="KW-0472">Membrane</keyword>
<evidence type="ECO:0000313" key="3">
    <source>
        <dbReference type="EMBL" id="RRQ21760.1"/>
    </source>
</evidence>
<gene>
    <name evidence="3" type="ORF">D6C00_07225</name>
</gene>
<comment type="caution">
    <text evidence="3">The sequence shown here is derived from an EMBL/GenBank/DDBJ whole genome shotgun (WGS) entry which is preliminary data.</text>
</comment>
<evidence type="ECO:0000313" key="4">
    <source>
        <dbReference type="Proteomes" id="UP000287798"/>
    </source>
</evidence>
<name>A0A426QJ43_9GAMM</name>
<dbReference type="OrthoDB" id="9911932at2"/>
<protein>
    <submittedName>
        <fullName evidence="3">Uncharacterized protein</fullName>
    </submittedName>
</protein>
<feature type="signal peptide" evidence="2">
    <location>
        <begin position="1"/>
        <end position="23"/>
    </location>
</feature>
<feature type="transmembrane region" description="Helical" evidence="1">
    <location>
        <begin position="57"/>
        <end position="74"/>
    </location>
</feature>
<organism evidence="3 4">
    <name type="scientific">Thiohalobacter thiocyanaticus</name>
    <dbReference type="NCBI Taxonomy" id="585455"/>
    <lineage>
        <taxon>Bacteria</taxon>
        <taxon>Pseudomonadati</taxon>
        <taxon>Pseudomonadota</taxon>
        <taxon>Gammaproteobacteria</taxon>
        <taxon>Thiohalobacterales</taxon>
        <taxon>Thiohalobacteraceae</taxon>
        <taxon>Thiohalobacter</taxon>
    </lineage>
</organism>
<reference evidence="3 4" key="1">
    <citation type="journal article" date="2010" name="Int. J. Syst. Evol. Microbiol.">
        <title>Thiohalobacter thiocyanaticus gen. nov., sp. nov., a moderately halophilic, sulfur-oxidizing gammaproteobacterium from hypersaline lakes, that utilizes thiocyanate.</title>
        <authorList>
            <person name="Sorokin D.Y."/>
            <person name="Kovaleva O.L."/>
            <person name="Tourova T.P."/>
            <person name="Muyzer G."/>
        </authorList>
    </citation>
    <scope>NUCLEOTIDE SEQUENCE [LARGE SCALE GENOMIC DNA]</scope>
    <source>
        <strain evidence="3 4">Hrh1</strain>
    </source>
</reference>
<sequence>MFRFRCQCLGFIFGLMLSMGVSAATGWLGVEEMPARSVPLSTPAAGFADSEAVPSPLPLILMASGLLGLVLVVGKVRGQA</sequence>
<keyword evidence="1" id="KW-0812">Transmembrane</keyword>